<dbReference type="PANTHER" id="PTHR35144">
    <property type="entry name" value="MEIOSIS-SPECIFIC TRANSCRIPTION FACTOR NDT80"/>
    <property type="match status" value="1"/>
</dbReference>
<evidence type="ECO:0000256" key="2">
    <source>
        <dbReference type="PROSITE-ProRule" id="PRU00850"/>
    </source>
</evidence>
<feature type="region of interest" description="Disordered" evidence="3">
    <location>
        <begin position="363"/>
        <end position="454"/>
    </location>
</feature>
<evidence type="ECO:0000256" key="3">
    <source>
        <dbReference type="SAM" id="MobiDB-lite"/>
    </source>
</evidence>
<dbReference type="GO" id="GO:0051321">
    <property type="term" value="P:meiotic cell cycle"/>
    <property type="evidence" value="ECO:0007669"/>
    <property type="project" value="TreeGrafter"/>
</dbReference>
<proteinExistence type="predicted"/>
<dbReference type="STRING" id="454130.A0A0U5HB65"/>
<evidence type="ECO:0000259" key="4">
    <source>
        <dbReference type="PROSITE" id="PS51517"/>
    </source>
</evidence>
<evidence type="ECO:0000313" key="6">
    <source>
        <dbReference type="Proteomes" id="UP000054771"/>
    </source>
</evidence>
<feature type="DNA-binding region" description="NDT80" evidence="2">
    <location>
        <begin position="1"/>
        <end position="234"/>
    </location>
</feature>
<sequence>MSAVDDEPAAGHVPETCLDFLPMQAPLDSILYGKNGQCVSFLPRARLGGRFLLAKEPVEGGDEGTFLTCYRRDLFSVAGLLSIDEWPTWALPSGTGRDPTAQDPKITGLLARLRAVESWDATEVALTSGANRSNAIAERGARPVDIPLLPPSREQDGSATSSEHLEIQFAWERLQFRSATANNGKRRREIRQQFKLIIAIMASWEDGTCSTLAELGSSFLTVRGRSPKSFCASEVPQISEWDMPRPENDMAGLDLHLSGPSAPDWTSAPEVSFFDLYSSSAIGDPSQELIYSQAMWDWMNPIESLLTTTTSILDPDRPMEQEAAVARAVYESQHGVTDNTGRGQLSGHHLMSTAAPCRQDAIPELNPDAVPWAPGIHDGPSSHHSARESGSVPADTLSISPLTPDHSTVPEDRSSHTALTKSTVSLAEQTNGDASKKQRTEPDSGPTQSAETQSRYKYIPIGIGGWQPPIEPVYWPHPWCHIETGSETSGELYRAKPYYTHLEHKRFRV</sequence>
<dbReference type="GO" id="GO:0003700">
    <property type="term" value="F:DNA-binding transcription factor activity"/>
    <property type="evidence" value="ECO:0007669"/>
    <property type="project" value="UniProtKB-UniRule"/>
</dbReference>
<name>A0A0U5HB65_ASPCI</name>
<reference evidence="6" key="1">
    <citation type="journal article" date="2016" name="Genome Announc.">
        <title>Draft genome sequences of fungus Aspergillus calidoustus.</title>
        <authorList>
            <person name="Horn F."/>
            <person name="Linde J."/>
            <person name="Mattern D.J."/>
            <person name="Walther G."/>
            <person name="Guthke R."/>
            <person name="Scherlach K."/>
            <person name="Martin K."/>
            <person name="Brakhage A.A."/>
            <person name="Petzke L."/>
            <person name="Valiante V."/>
        </authorList>
    </citation>
    <scope>NUCLEOTIDE SEQUENCE [LARGE SCALE GENOMIC DNA]</scope>
    <source>
        <strain evidence="6">SF006504</strain>
    </source>
</reference>
<keyword evidence="1 2" id="KW-0238">DNA-binding</keyword>
<dbReference type="InterPro" id="IPR052605">
    <property type="entry name" value="Fungal_trans_regulator"/>
</dbReference>
<dbReference type="PROSITE" id="PS51517">
    <property type="entry name" value="NDT80"/>
    <property type="match status" value="1"/>
</dbReference>
<feature type="domain" description="NDT80" evidence="4">
    <location>
        <begin position="1"/>
        <end position="234"/>
    </location>
</feature>
<accession>A0A0U5HB65</accession>
<dbReference type="Pfam" id="PF05224">
    <property type="entry name" value="NDT80_PhoG"/>
    <property type="match status" value="1"/>
</dbReference>
<feature type="compositionally biased region" description="Polar residues" evidence="3">
    <location>
        <begin position="416"/>
        <end position="433"/>
    </location>
</feature>
<dbReference type="InterPro" id="IPR037141">
    <property type="entry name" value="NDT80_DNA-bd_dom_sf"/>
</dbReference>
<dbReference type="InterPro" id="IPR008967">
    <property type="entry name" value="p53-like_TF_DNA-bd_sf"/>
</dbReference>
<dbReference type="EMBL" id="CDMC01000026">
    <property type="protein sequence ID" value="CEL11444.1"/>
    <property type="molecule type" value="Genomic_DNA"/>
</dbReference>
<keyword evidence="6" id="KW-1185">Reference proteome</keyword>
<dbReference type="Proteomes" id="UP000054771">
    <property type="component" value="Unassembled WGS sequence"/>
</dbReference>
<evidence type="ECO:0000313" key="5">
    <source>
        <dbReference type="EMBL" id="CEL11444.1"/>
    </source>
</evidence>
<dbReference type="Gene3D" id="2.60.40.1390">
    <property type="entry name" value="NDT80 DNA-binding domain"/>
    <property type="match status" value="1"/>
</dbReference>
<dbReference type="PANTHER" id="PTHR35144:SF1">
    <property type="entry name" value="PROTEIN PACG"/>
    <property type="match status" value="1"/>
</dbReference>
<organism evidence="5 6">
    <name type="scientific">Aspergillus calidoustus</name>
    <dbReference type="NCBI Taxonomy" id="454130"/>
    <lineage>
        <taxon>Eukaryota</taxon>
        <taxon>Fungi</taxon>
        <taxon>Dikarya</taxon>
        <taxon>Ascomycota</taxon>
        <taxon>Pezizomycotina</taxon>
        <taxon>Eurotiomycetes</taxon>
        <taxon>Eurotiomycetidae</taxon>
        <taxon>Eurotiales</taxon>
        <taxon>Aspergillaceae</taxon>
        <taxon>Aspergillus</taxon>
        <taxon>Aspergillus subgen. Nidulantes</taxon>
    </lineage>
</organism>
<dbReference type="OrthoDB" id="4226760at2759"/>
<evidence type="ECO:0000256" key="1">
    <source>
        <dbReference type="ARBA" id="ARBA00023125"/>
    </source>
</evidence>
<dbReference type="InterPro" id="IPR024061">
    <property type="entry name" value="NDT80_DNA-bd_dom"/>
</dbReference>
<protein>
    <recommendedName>
        <fullName evidence="4">NDT80 domain-containing protein</fullName>
    </recommendedName>
</protein>
<dbReference type="GO" id="GO:0003677">
    <property type="term" value="F:DNA binding"/>
    <property type="evidence" value="ECO:0007669"/>
    <property type="project" value="UniProtKB-KW"/>
</dbReference>
<feature type="compositionally biased region" description="Polar residues" evidence="3">
    <location>
        <begin position="445"/>
        <end position="454"/>
    </location>
</feature>
<dbReference type="AlphaFoldDB" id="A0A0U5HB65"/>
<gene>
    <name evidence="5" type="ORF">ASPCAL14546</name>
</gene>
<dbReference type="GO" id="GO:0045944">
    <property type="term" value="P:positive regulation of transcription by RNA polymerase II"/>
    <property type="evidence" value="ECO:0007669"/>
    <property type="project" value="TreeGrafter"/>
</dbReference>
<dbReference type="SUPFAM" id="SSF49417">
    <property type="entry name" value="p53-like transcription factors"/>
    <property type="match status" value="1"/>
</dbReference>
<dbReference type="GO" id="GO:0000228">
    <property type="term" value="C:nuclear chromosome"/>
    <property type="evidence" value="ECO:0007669"/>
    <property type="project" value="TreeGrafter"/>
</dbReference>